<dbReference type="GO" id="GO:0006364">
    <property type="term" value="P:rRNA processing"/>
    <property type="evidence" value="ECO:0007669"/>
    <property type="project" value="UniProtKB-UniRule"/>
</dbReference>
<dbReference type="GO" id="GO:0005737">
    <property type="term" value="C:cytoplasm"/>
    <property type="evidence" value="ECO:0007669"/>
    <property type="project" value="UniProtKB-SubCell"/>
</dbReference>
<evidence type="ECO:0000256" key="7">
    <source>
        <dbReference type="ARBA" id="ARBA00022801"/>
    </source>
</evidence>
<keyword evidence="2 9" id="KW-0690">Ribosome biogenesis</keyword>
<gene>
    <name evidence="9" type="primary">ybeY</name>
    <name evidence="10" type="ORF">CIK84_04815</name>
</gene>
<comment type="similarity">
    <text evidence="1 9">Belongs to the endoribonuclease YbeY family.</text>
</comment>
<dbReference type="InterPro" id="IPR020549">
    <property type="entry name" value="YbeY_CS"/>
</dbReference>
<dbReference type="Pfam" id="PF02130">
    <property type="entry name" value="YbeY"/>
    <property type="match status" value="1"/>
</dbReference>
<feature type="binding site" evidence="9">
    <location>
        <position position="126"/>
    </location>
    <ligand>
        <name>Zn(2+)</name>
        <dbReference type="ChEBI" id="CHEBI:29105"/>
        <note>catalytic</note>
    </ligand>
</feature>
<keyword evidence="9" id="KW-0963">Cytoplasm</keyword>
<dbReference type="PANTHER" id="PTHR46986:SF1">
    <property type="entry name" value="ENDORIBONUCLEASE YBEY, CHLOROPLASTIC"/>
    <property type="match status" value="1"/>
</dbReference>
<comment type="subcellular location">
    <subcellularLocation>
        <location evidence="9">Cytoplasm</location>
    </subcellularLocation>
</comment>
<feature type="binding site" evidence="9">
    <location>
        <position position="116"/>
    </location>
    <ligand>
        <name>Zn(2+)</name>
        <dbReference type="ChEBI" id="CHEBI:29105"/>
        <note>catalytic</note>
    </ligand>
</feature>
<protein>
    <recommendedName>
        <fullName evidence="9">Endoribonuclease YbeY</fullName>
        <ecNumber evidence="9">3.1.-.-</ecNumber>
    </recommendedName>
</protein>
<dbReference type="InterPro" id="IPR002036">
    <property type="entry name" value="YbeY"/>
</dbReference>
<dbReference type="GO" id="GO:0008270">
    <property type="term" value="F:zinc ion binding"/>
    <property type="evidence" value="ECO:0007669"/>
    <property type="project" value="UniProtKB-UniRule"/>
</dbReference>
<keyword evidence="4 9" id="KW-0540">Nuclease</keyword>
<dbReference type="Proteomes" id="UP000235739">
    <property type="component" value="Unassembled WGS sequence"/>
</dbReference>
<accession>A0A2N7S436</accession>
<dbReference type="RefSeq" id="WP_102597620.1">
    <property type="nucleotide sequence ID" value="NZ_JBLXIX010000001.1"/>
</dbReference>
<dbReference type="AlphaFoldDB" id="A0A2N7S436"/>
<organism evidence="10 11">
    <name type="scientific">Glutamicibacter arilaitensis</name>
    <dbReference type="NCBI Taxonomy" id="256701"/>
    <lineage>
        <taxon>Bacteria</taxon>
        <taxon>Bacillati</taxon>
        <taxon>Actinomycetota</taxon>
        <taxon>Actinomycetes</taxon>
        <taxon>Micrococcales</taxon>
        <taxon>Micrococcaceae</taxon>
        <taxon>Glutamicibacter</taxon>
    </lineage>
</organism>
<evidence type="ECO:0000313" key="10">
    <source>
        <dbReference type="EMBL" id="PMQ20910.1"/>
    </source>
</evidence>
<dbReference type="SUPFAM" id="SSF55486">
    <property type="entry name" value="Metalloproteases ('zincins'), catalytic domain"/>
    <property type="match status" value="1"/>
</dbReference>
<dbReference type="NCBIfam" id="TIGR00043">
    <property type="entry name" value="rRNA maturation RNase YbeY"/>
    <property type="match status" value="1"/>
</dbReference>
<dbReference type="PANTHER" id="PTHR46986">
    <property type="entry name" value="ENDORIBONUCLEASE YBEY, CHLOROPLASTIC"/>
    <property type="match status" value="1"/>
</dbReference>
<sequence>MSIEVNNETDYEVDLKDVNALAESVLQAMFLHPETEVSVVFIDEDAMSALHVEWMDLEGPTDVMSFPMDELRPGTAGAPGENGILGDIVICPSVAEAQAKAGGHSTHDEILLLTTHGLLHLMGFDHMEPAEKEEMFGLQRQLLESYTGRPAPKETVE</sequence>
<keyword evidence="3 9" id="KW-0698">rRNA processing</keyword>
<evidence type="ECO:0000256" key="8">
    <source>
        <dbReference type="ARBA" id="ARBA00022833"/>
    </source>
</evidence>
<keyword evidence="8 9" id="KW-0862">Zinc</keyword>
<dbReference type="EC" id="3.1.-.-" evidence="9"/>
<dbReference type="GO" id="GO:0004222">
    <property type="term" value="F:metalloendopeptidase activity"/>
    <property type="evidence" value="ECO:0007669"/>
    <property type="project" value="InterPro"/>
</dbReference>
<feature type="binding site" evidence="9">
    <location>
        <position position="120"/>
    </location>
    <ligand>
        <name>Zn(2+)</name>
        <dbReference type="ChEBI" id="CHEBI:29105"/>
        <note>catalytic</note>
    </ligand>
</feature>
<comment type="function">
    <text evidence="9">Single strand-specific metallo-endoribonuclease involved in late-stage 70S ribosome quality control and in maturation of the 3' terminus of the 16S rRNA.</text>
</comment>
<dbReference type="HAMAP" id="MF_00009">
    <property type="entry name" value="Endoribonucl_YbeY"/>
    <property type="match status" value="1"/>
</dbReference>
<dbReference type="Gene3D" id="3.40.390.30">
    <property type="entry name" value="Metalloproteases ('zincins'), catalytic domain"/>
    <property type="match status" value="1"/>
</dbReference>
<evidence type="ECO:0000256" key="3">
    <source>
        <dbReference type="ARBA" id="ARBA00022552"/>
    </source>
</evidence>
<dbReference type="PROSITE" id="PS01306">
    <property type="entry name" value="UPF0054"/>
    <property type="match status" value="1"/>
</dbReference>
<evidence type="ECO:0000256" key="5">
    <source>
        <dbReference type="ARBA" id="ARBA00022723"/>
    </source>
</evidence>
<evidence type="ECO:0000256" key="9">
    <source>
        <dbReference type="HAMAP-Rule" id="MF_00009"/>
    </source>
</evidence>
<dbReference type="EMBL" id="PNQX01000001">
    <property type="protein sequence ID" value="PMQ20910.1"/>
    <property type="molecule type" value="Genomic_DNA"/>
</dbReference>
<evidence type="ECO:0000256" key="4">
    <source>
        <dbReference type="ARBA" id="ARBA00022722"/>
    </source>
</evidence>
<proteinExistence type="inferred from homology"/>
<name>A0A2N7S436_9MICC</name>
<evidence type="ECO:0000256" key="6">
    <source>
        <dbReference type="ARBA" id="ARBA00022759"/>
    </source>
</evidence>
<keyword evidence="6 9" id="KW-0255">Endonuclease</keyword>
<evidence type="ECO:0000256" key="2">
    <source>
        <dbReference type="ARBA" id="ARBA00022517"/>
    </source>
</evidence>
<dbReference type="InterPro" id="IPR023091">
    <property type="entry name" value="MetalPrtase_cat_dom_sf_prd"/>
</dbReference>
<comment type="caution">
    <text evidence="10">The sequence shown here is derived from an EMBL/GenBank/DDBJ whole genome shotgun (WGS) entry which is preliminary data.</text>
</comment>
<keyword evidence="7 9" id="KW-0378">Hydrolase</keyword>
<reference evidence="10 11" key="1">
    <citation type="journal article" date="2017" name="Elife">
        <title>Extensive horizontal gene transfer in cheese-associated bacteria.</title>
        <authorList>
            <person name="Bonham K.S."/>
            <person name="Wolfe B.E."/>
            <person name="Dutton R.J."/>
        </authorList>
    </citation>
    <scope>NUCLEOTIDE SEQUENCE [LARGE SCALE GENOMIC DNA]</scope>
    <source>
        <strain evidence="10 11">JB182</strain>
    </source>
</reference>
<dbReference type="GO" id="GO:0004521">
    <property type="term" value="F:RNA endonuclease activity"/>
    <property type="evidence" value="ECO:0007669"/>
    <property type="project" value="UniProtKB-UniRule"/>
</dbReference>
<evidence type="ECO:0000313" key="11">
    <source>
        <dbReference type="Proteomes" id="UP000235739"/>
    </source>
</evidence>
<comment type="cofactor">
    <cofactor evidence="9">
        <name>Zn(2+)</name>
        <dbReference type="ChEBI" id="CHEBI:29105"/>
    </cofactor>
    <text evidence="9">Binds 1 zinc ion.</text>
</comment>
<keyword evidence="5 9" id="KW-0479">Metal-binding</keyword>
<evidence type="ECO:0000256" key="1">
    <source>
        <dbReference type="ARBA" id="ARBA00010875"/>
    </source>
</evidence>